<feature type="domain" description="Thiamine pyrophosphate enzyme central" evidence="13">
    <location>
        <begin position="202"/>
        <end position="310"/>
    </location>
</feature>
<feature type="domain" description="Thiamine pyrophosphate enzyme N-terminal TPP-binding" evidence="15">
    <location>
        <begin position="8"/>
        <end position="116"/>
    </location>
</feature>
<evidence type="ECO:0000313" key="17">
    <source>
        <dbReference type="Proteomes" id="UP001220324"/>
    </source>
</evidence>
<evidence type="ECO:0000256" key="8">
    <source>
        <dbReference type="ARBA" id="ARBA00022842"/>
    </source>
</evidence>
<evidence type="ECO:0000256" key="9">
    <source>
        <dbReference type="ARBA" id="ARBA00023052"/>
    </source>
</evidence>
<feature type="binding site" evidence="11">
    <location>
        <position position="448"/>
    </location>
    <ligand>
        <name>Mg(2+)</name>
        <dbReference type="ChEBI" id="CHEBI:18420"/>
    </ligand>
</feature>
<dbReference type="InterPro" id="IPR047213">
    <property type="entry name" value="TPP_PYR_PDC_IPDC-like"/>
</dbReference>
<evidence type="ECO:0000256" key="5">
    <source>
        <dbReference type="ARBA" id="ARBA00014422"/>
    </source>
</evidence>
<dbReference type="InterPro" id="IPR012001">
    <property type="entry name" value="Thiamin_PyroP_enz_TPP-bd_dom"/>
</dbReference>
<dbReference type="InterPro" id="IPR012000">
    <property type="entry name" value="Thiamin_PyroP_enz_cen_dom"/>
</dbReference>
<dbReference type="InterPro" id="IPR029035">
    <property type="entry name" value="DHS-like_NAD/FAD-binding_dom"/>
</dbReference>
<keyword evidence="7" id="KW-0210">Decarboxylase</keyword>
<gene>
    <name evidence="16" type="ORF">N7494_006631</name>
</gene>
<keyword evidence="17" id="KW-1185">Reference proteome</keyword>
<comment type="cofactor">
    <cofactor evidence="2">
        <name>thiamine diphosphate</name>
        <dbReference type="ChEBI" id="CHEBI:58937"/>
    </cofactor>
</comment>
<evidence type="ECO:0000256" key="3">
    <source>
        <dbReference type="ARBA" id="ARBA00007812"/>
    </source>
</evidence>
<keyword evidence="10" id="KW-0456">Lyase</keyword>
<dbReference type="PIRSF" id="PIRSF036565">
    <property type="entry name" value="Pyruvt_ip_decrb"/>
    <property type="match status" value="1"/>
</dbReference>
<dbReference type="Proteomes" id="UP001220324">
    <property type="component" value="Unassembled WGS sequence"/>
</dbReference>
<dbReference type="GO" id="GO:0005829">
    <property type="term" value="C:cytosol"/>
    <property type="evidence" value="ECO:0007669"/>
    <property type="project" value="TreeGrafter"/>
</dbReference>
<proteinExistence type="inferred from homology"/>
<evidence type="ECO:0000256" key="10">
    <source>
        <dbReference type="ARBA" id="ARBA00023239"/>
    </source>
</evidence>
<evidence type="ECO:0000256" key="2">
    <source>
        <dbReference type="ARBA" id="ARBA00001964"/>
    </source>
</evidence>
<evidence type="ECO:0000259" key="15">
    <source>
        <dbReference type="Pfam" id="PF02776"/>
    </source>
</evidence>
<accession>A0AAD6CZC1</accession>
<dbReference type="Pfam" id="PF00205">
    <property type="entry name" value="TPP_enzyme_M"/>
    <property type="match status" value="1"/>
</dbReference>
<dbReference type="SUPFAM" id="SSF52518">
    <property type="entry name" value="Thiamin diphosphate-binding fold (THDP-binding)"/>
    <property type="match status" value="2"/>
</dbReference>
<dbReference type="GO" id="GO:0000287">
    <property type="term" value="F:magnesium ion binding"/>
    <property type="evidence" value="ECO:0007669"/>
    <property type="project" value="InterPro"/>
</dbReference>
<evidence type="ECO:0000313" key="16">
    <source>
        <dbReference type="EMBL" id="KAJ5541555.1"/>
    </source>
</evidence>
<dbReference type="AlphaFoldDB" id="A0AAD6CZC1"/>
<evidence type="ECO:0000256" key="7">
    <source>
        <dbReference type="ARBA" id="ARBA00022793"/>
    </source>
</evidence>
<dbReference type="Gene3D" id="3.40.50.1220">
    <property type="entry name" value="TPP-binding domain"/>
    <property type="match status" value="1"/>
</dbReference>
<comment type="cofactor">
    <cofactor evidence="11">
        <name>Mg(2+)</name>
        <dbReference type="ChEBI" id="CHEBI:18420"/>
    </cofactor>
    <text evidence="11">Binds 1 Mg(2+) per subunit.</text>
</comment>
<feature type="binding site" evidence="11">
    <location>
        <position position="477"/>
    </location>
    <ligand>
        <name>Mg(2+)</name>
        <dbReference type="ChEBI" id="CHEBI:18420"/>
    </ligand>
</feature>
<dbReference type="EMBL" id="JAQIZZ010000005">
    <property type="protein sequence ID" value="KAJ5541555.1"/>
    <property type="molecule type" value="Genomic_DNA"/>
</dbReference>
<keyword evidence="9 12" id="KW-0786">Thiamine pyrophosphate</keyword>
<name>A0AAD6CZC1_9EURO</name>
<dbReference type="InterPro" id="IPR029061">
    <property type="entry name" value="THDP-binding"/>
</dbReference>
<protein>
    <recommendedName>
        <fullName evidence="5">Pyruvate decarboxylase</fullName>
        <ecNumber evidence="4">4.1.1.1</ecNumber>
    </recommendedName>
</protein>
<dbReference type="FunFam" id="3.40.50.970:FF:000024">
    <property type="entry name" value="Pyruvate decarboxylase isozyme"/>
    <property type="match status" value="1"/>
</dbReference>
<dbReference type="Pfam" id="PF02776">
    <property type="entry name" value="TPP_enzyme_N"/>
    <property type="match status" value="1"/>
</dbReference>
<dbReference type="Pfam" id="PF02775">
    <property type="entry name" value="TPP_enzyme_C"/>
    <property type="match status" value="1"/>
</dbReference>
<keyword evidence="6 11" id="KW-0479">Metal-binding</keyword>
<dbReference type="CDD" id="cd07038">
    <property type="entry name" value="TPP_PYR_PDC_IPDC_like"/>
    <property type="match status" value="1"/>
</dbReference>
<dbReference type="InterPro" id="IPR011766">
    <property type="entry name" value="TPP_enzyme_TPP-bd"/>
</dbReference>
<evidence type="ECO:0000256" key="6">
    <source>
        <dbReference type="ARBA" id="ARBA00022723"/>
    </source>
</evidence>
<keyword evidence="8 11" id="KW-0460">Magnesium</keyword>
<dbReference type="GO" id="GO:0000949">
    <property type="term" value="P:aromatic amino acid family catabolic process to alcohol via Ehrlich pathway"/>
    <property type="evidence" value="ECO:0007669"/>
    <property type="project" value="TreeGrafter"/>
</dbReference>
<evidence type="ECO:0000256" key="4">
    <source>
        <dbReference type="ARBA" id="ARBA00013202"/>
    </source>
</evidence>
<dbReference type="SUPFAM" id="SSF52467">
    <property type="entry name" value="DHS-like NAD/FAD-binding domain"/>
    <property type="match status" value="1"/>
</dbReference>
<evidence type="ECO:0000259" key="14">
    <source>
        <dbReference type="Pfam" id="PF02775"/>
    </source>
</evidence>
<evidence type="ECO:0000259" key="13">
    <source>
        <dbReference type="Pfam" id="PF00205"/>
    </source>
</evidence>
<dbReference type="FunFam" id="3.40.50.970:FF:000019">
    <property type="entry name" value="Pyruvate decarboxylase isozyme"/>
    <property type="match status" value="1"/>
</dbReference>
<comment type="similarity">
    <text evidence="3 12">Belongs to the TPP enzyme family.</text>
</comment>
<sequence>MASTDTVKLADYLLTRLLQLGVQSIFGVPGDYNLRLLDFVVPAGLHWVGNCNELNAAYAADGYARINGLSALITTFGVGELSAANGIAGAYAERSPVIHIVGTPPRPLQDNRALMHHTFADGEYKRFAAMSKHITIAQTELRDATTAPERIDWILQQALIHSRPVYLEFPDDMPHVLVSSERLNTPIKASVPPSPACESEVINRILERIYSAKQPAILVDGESKALGIVDQLDTLIQSTKFPTWTSVWGKGLVNESYSNVYGLYAASFGDKPAQEYFESCDMVLTFGPHYSDTNSYFEMAVPMPAAAITFRDSTIQVGSDIYRDISPFRVLSAILTKLESARISTAQGPPKQVVTLDDIKSTDLVAQKNFFRLVNPLFREGDIILAETGTAAYGGRHFKLPPKSRLFTAVTWLSIGFMLPATLGTALAKRELNKPSGTRNQAILIIGDGSLQMTAQEISVMIKEKLDILIIIINNEGYTIERVIHGRKQAYNDVPSWRNTKALDYFGADEEAVKENTFTARTVGELQDVLKNERVKDGKGVRIVEVFMEREDVQEGPLLWVLNKQLAEEEAAKSA</sequence>
<evidence type="ECO:0000256" key="12">
    <source>
        <dbReference type="RuleBase" id="RU362132"/>
    </source>
</evidence>
<dbReference type="GO" id="GO:0005634">
    <property type="term" value="C:nucleus"/>
    <property type="evidence" value="ECO:0007669"/>
    <property type="project" value="TreeGrafter"/>
</dbReference>
<dbReference type="GO" id="GO:0004737">
    <property type="term" value="F:pyruvate decarboxylase activity"/>
    <property type="evidence" value="ECO:0007669"/>
    <property type="project" value="UniProtKB-EC"/>
</dbReference>
<dbReference type="PANTHER" id="PTHR43452:SF11">
    <property type="entry name" value="PYRUVATE DECARBOXYLASE"/>
    <property type="match status" value="1"/>
</dbReference>
<evidence type="ECO:0000256" key="11">
    <source>
        <dbReference type="PIRSR" id="PIRSR036565-2"/>
    </source>
</evidence>
<dbReference type="PANTHER" id="PTHR43452">
    <property type="entry name" value="PYRUVATE DECARBOXYLASE"/>
    <property type="match status" value="1"/>
</dbReference>
<evidence type="ECO:0000256" key="1">
    <source>
        <dbReference type="ARBA" id="ARBA00001041"/>
    </source>
</evidence>
<organism evidence="16 17">
    <name type="scientific">Penicillium frequentans</name>
    <dbReference type="NCBI Taxonomy" id="3151616"/>
    <lineage>
        <taxon>Eukaryota</taxon>
        <taxon>Fungi</taxon>
        <taxon>Dikarya</taxon>
        <taxon>Ascomycota</taxon>
        <taxon>Pezizomycotina</taxon>
        <taxon>Eurotiomycetes</taxon>
        <taxon>Eurotiomycetidae</taxon>
        <taxon>Eurotiales</taxon>
        <taxon>Aspergillaceae</taxon>
        <taxon>Penicillium</taxon>
    </lineage>
</organism>
<dbReference type="EC" id="4.1.1.1" evidence="4"/>
<dbReference type="InterPro" id="IPR012110">
    <property type="entry name" value="PDC/IPDC-like"/>
</dbReference>
<reference evidence="16 17" key="1">
    <citation type="journal article" date="2023" name="IMA Fungus">
        <title>Comparative genomic study of the Penicillium genus elucidates a diverse pangenome and 15 lateral gene transfer events.</title>
        <authorList>
            <person name="Petersen C."/>
            <person name="Sorensen T."/>
            <person name="Nielsen M.R."/>
            <person name="Sondergaard T.E."/>
            <person name="Sorensen J.L."/>
            <person name="Fitzpatrick D.A."/>
            <person name="Frisvad J.C."/>
            <person name="Nielsen K.L."/>
        </authorList>
    </citation>
    <scope>NUCLEOTIDE SEQUENCE [LARGE SCALE GENOMIC DNA]</scope>
    <source>
        <strain evidence="16 17">IBT 35679</strain>
    </source>
</reference>
<dbReference type="Gene3D" id="3.40.50.970">
    <property type="match status" value="2"/>
</dbReference>
<comment type="catalytic activity">
    <reaction evidence="1">
        <text>a 2-oxocarboxylate + H(+) = an aldehyde + CO2</text>
        <dbReference type="Rhea" id="RHEA:11628"/>
        <dbReference type="ChEBI" id="CHEBI:15378"/>
        <dbReference type="ChEBI" id="CHEBI:16526"/>
        <dbReference type="ChEBI" id="CHEBI:17478"/>
        <dbReference type="ChEBI" id="CHEBI:35179"/>
        <dbReference type="EC" id="4.1.1.1"/>
    </reaction>
</comment>
<comment type="caution">
    <text evidence="16">The sequence shown here is derived from an EMBL/GenBank/DDBJ whole genome shotgun (WGS) entry which is preliminary data.</text>
</comment>
<feature type="binding site" evidence="11">
    <location>
        <position position="475"/>
    </location>
    <ligand>
        <name>Mg(2+)</name>
        <dbReference type="ChEBI" id="CHEBI:18420"/>
    </ligand>
</feature>
<dbReference type="CDD" id="cd02005">
    <property type="entry name" value="TPP_PDC_IPDC"/>
    <property type="match status" value="1"/>
</dbReference>
<feature type="domain" description="Thiamine pyrophosphate enzyme TPP-binding" evidence="14">
    <location>
        <begin position="393"/>
        <end position="490"/>
    </location>
</feature>
<dbReference type="InterPro" id="IPR047214">
    <property type="entry name" value="TPP_PDC_IPDC"/>
</dbReference>
<dbReference type="GO" id="GO:0030976">
    <property type="term" value="F:thiamine pyrophosphate binding"/>
    <property type="evidence" value="ECO:0007669"/>
    <property type="project" value="InterPro"/>
</dbReference>